<dbReference type="AlphaFoldDB" id="A0AAD8JBT1"/>
<protein>
    <submittedName>
        <fullName evidence="4">Uncharacterized protein</fullName>
    </submittedName>
</protein>
<reference evidence="4" key="2">
    <citation type="submission" date="2023-05" db="EMBL/GenBank/DDBJ databases">
        <authorList>
            <person name="Schelkunov M.I."/>
        </authorList>
    </citation>
    <scope>NUCLEOTIDE SEQUENCE</scope>
    <source>
        <strain evidence="4">Hsosn_3</strain>
        <tissue evidence="4">Leaf</tissue>
    </source>
</reference>
<feature type="compositionally biased region" description="Polar residues" evidence="2">
    <location>
        <begin position="137"/>
        <end position="165"/>
    </location>
</feature>
<reference evidence="4" key="1">
    <citation type="submission" date="2023-02" db="EMBL/GenBank/DDBJ databases">
        <title>Genome of toxic invasive species Heracleum sosnowskyi carries increased number of genes despite the absence of recent whole-genome duplications.</title>
        <authorList>
            <person name="Schelkunov M."/>
            <person name="Shtratnikova V."/>
            <person name="Makarenko M."/>
            <person name="Klepikova A."/>
            <person name="Omelchenko D."/>
            <person name="Novikova G."/>
            <person name="Obukhova E."/>
            <person name="Bogdanov V."/>
            <person name="Penin A."/>
            <person name="Logacheva M."/>
        </authorList>
    </citation>
    <scope>NUCLEOTIDE SEQUENCE</scope>
    <source>
        <strain evidence="4">Hsosn_3</strain>
        <tissue evidence="4">Leaf</tissue>
    </source>
</reference>
<feature type="compositionally biased region" description="Polar residues" evidence="2">
    <location>
        <begin position="192"/>
        <end position="212"/>
    </location>
</feature>
<feature type="signal peptide" evidence="3">
    <location>
        <begin position="1"/>
        <end position="21"/>
    </location>
</feature>
<dbReference type="Proteomes" id="UP001237642">
    <property type="component" value="Unassembled WGS sequence"/>
</dbReference>
<accession>A0AAD8JBT1</accession>
<sequence length="284" mass="30764">MTLCWLFLCKLEAGVVNLVGGEKPADVYFEIASSTSSAEIEVDTLEKLKSEVSELQIQLPEIEMLGNLTRQVESCSLGATRYWMQLELFLEEMDGFTVNVPELKLLRQYQNDAITCTRRSHVICTTSTTSYKSSQTPAAQNHQVTASTQTQVDEPASPTASTSSGGVEEDMIEEKDPAEVPASPAPVAAMNAQKSTATQSITGSSKPTTSNEEAVAIDTASSLVKEEAKNPPGQDAVLEESIRVTRGRLRRTCTSISDNMFCGAAQYVPYPGSDHVQVEKASDR</sequence>
<comment type="caution">
    <text evidence="4">The sequence shown here is derived from an EMBL/GenBank/DDBJ whole genome shotgun (WGS) entry which is preliminary data.</text>
</comment>
<name>A0AAD8JBT1_9APIA</name>
<dbReference type="EMBL" id="JAUIZM010000002">
    <property type="protein sequence ID" value="KAK1400213.1"/>
    <property type="molecule type" value="Genomic_DNA"/>
</dbReference>
<proteinExistence type="predicted"/>
<evidence type="ECO:0000256" key="3">
    <source>
        <dbReference type="SAM" id="SignalP"/>
    </source>
</evidence>
<keyword evidence="3" id="KW-0732">Signal</keyword>
<evidence type="ECO:0000256" key="2">
    <source>
        <dbReference type="SAM" id="MobiDB-lite"/>
    </source>
</evidence>
<feature type="compositionally biased region" description="Low complexity" evidence="2">
    <location>
        <begin position="179"/>
        <end position="189"/>
    </location>
</feature>
<evidence type="ECO:0000313" key="5">
    <source>
        <dbReference type="Proteomes" id="UP001237642"/>
    </source>
</evidence>
<organism evidence="4 5">
    <name type="scientific">Heracleum sosnowskyi</name>
    <dbReference type="NCBI Taxonomy" id="360622"/>
    <lineage>
        <taxon>Eukaryota</taxon>
        <taxon>Viridiplantae</taxon>
        <taxon>Streptophyta</taxon>
        <taxon>Embryophyta</taxon>
        <taxon>Tracheophyta</taxon>
        <taxon>Spermatophyta</taxon>
        <taxon>Magnoliopsida</taxon>
        <taxon>eudicotyledons</taxon>
        <taxon>Gunneridae</taxon>
        <taxon>Pentapetalae</taxon>
        <taxon>asterids</taxon>
        <taxon>campanulids</taxon>
        <taxon>Apiales</taxon>
        <taxon>Apiaceae</taxon>
        <taxon>Apioideae</taxon>
        <taxon>apioid superclade</taxon>
        <taxon>Tordylieae</taxon>
        <taxon>Tordyliinae</taxon>
        <taxon>Heracleum</taxon>
    </lineage>
</organism>
<gene>
    <name evidence="4" type="ORF">POM88_010076</name>
</gene>
<feature type="region of interest" description="Disordered" evidence="2">
    <location>
        <begin position="129"/>
        <end position="213"/>
    </location>
</feature>
<evidence type="ECO:0000313" key="4">
    <source>
        <dbReference type="EMBL" id="KAK1400213.1"/>
    </source>
</evidence>
<evidence type="ECO:0000256" key="1">
    <source>
        <dbReference type="SAM" id="Coils"/>
    </source>
</evidence>
<keyword evidence="1" id="KW-0175">Coiled coil</keyword>
<keyword evidence="5" id="KW-1185">Reference proteome</keyword>
<feature type="chain" id="PRO_5042082886" evidence="3">
    <location>
        <begin position="22"/>
        <end position="284"/>
    </location>
</feature>
<feature type="coiled-coil region" evidence="1">
    <location>
        <begin position="38"/>
        <end position="65"/>
    </location>
</feature>